<dbReference type="GO" id="GO:0051302">
    <property type="term" value="P:regulation of cell division"/>
    <property type="evidence" value="ECO:0007669"/>
    <property type="project" value="TreeGrafter"/>
</dbReference>
<evidence type="ECO:0000313" key="10">
    <source>
        <dbReference type="Proteomes" id="UP000619260"/>
    </source>
</evidence>
<name>A0A8J4DTN8_9ACTN</name>
<dbReference type="Gene3D" id="1.10.3290.10">
    <property type="entry name" value="Fido-like domain"/>
    <property type="match status" value="1"/>
</dbReference>
<comment type="catalytic activity">
    <reaction evidence="7">
        <text>L-tyrosyl-[protein] + ATP = O-(5'-adenylyl)-L-tyrosyl-[protein] + diphosphate</text>
        <dbReference type="Rhea" id="RHEA:54288"/>
        <dbReference type="Rhea" id="RHEA-COMP:10136"/>
        <dbReference type="Rhea" id="RHEA-COMP:13846"/>
        <dbReference type="ChEBI" id="CHEBI:30616"/>
        <dbReference type="ChEBI" id="CHEBI:33019"/>
        <dbReference type="ChEBI" id="CHEBI:46858"/>
        <dbReference type="ChEBI" id="CHEBI:83624"/>
        <dbReference type="EC" id="2.7.7.108"/>
    </reaction>
</comment>
<comment type="caution">
    <text evidence="9">The sequence shown here is derived from an EMBL/GenBank/DDBJ whole genome shotgun (WGS) entry which is preliminary data.</text>
</comment>
<organism evidence="9 10">
    <name type="scientific">Virgisporangium aliadipatigenens</name>
    <dbReference type="NCBI Taxonomy" id="741659"/>
    <lineage>
        <taxon>Bacteria</taxon>
        <taxon>Bacillati</taxon>
        <taxon>Actinomycetota</taxon>
        <taxon>Actinomycetes</taxon>
        <taxon>Micromonosporales</taxon>
        <taxon>Micromonosporaceae</taxon>
        <taxon>Virgisporangium</taxon>
    </lineage>
</organism>
<dbReference type="InterPro" id="IPR036597">
    <property type="entry name" value="Fido-like_dom_sf"/>
</dbReference>
<keyword evidence="1" id="KW-0808">Transferase</keyword>
<dbReference type="GO" id="GO:0070733">
    <property type="term" value="F:AMPylase activity"/>
    <property type="evidence" value="ECO:0007669"/>
    <property type="project" value="UniProtKB-EC"/>
</dbReference>
<proteinExistence type="predicted"/>
<dbReference type="EMBL" id="BOPF01000020">
    <property type="protein sequence ID" value="GIJ48402.1"/>
    <property type="molecule type" value="Genomic_DNA"/>
</dbReference>
<keyword evidence="4" id="KW-0067">ATP-binding</keyword>
<evidence type="ECO:0000256" key="4">
    <source>
        <dbReference type="ARBA" id="ARBA00022840"/>
    </source>
</evidence>
<dbReference type="EC" id="2.7.7.108" evidence="5"/>
<evidence type="ECO:0000313" key="9">
    <source>
        <dbReference type="EMBL" id="GIJ48402.1"/>
    </source>
</evidence>
<feature type="domain" description="Fido" evidence="8">
    <location>
        <begin position="49"/>
        <end position="187"/>
    </location>
</feature>
<keyword evidence="2" id="KW-0548">Nucleotidyltransferase</keyword>
<keyword evidence="3" id="KW-0547">Nucleotide-binding</keyword>
<evidence type="ECO:0000256" key="1">
    <source>
        <dbReference type="ARBA" id="ARBA00022679"/>
    </source>
</evidence>
<dbReference type="SUPFAM" id="SSF140931">
    <property type="entry name" value="Fic-like"/>
    <property type="match status" value="1"/>
</dbReference>
<dbReference type="AlphaFoldDB" id="A0A8J4DTN8"/>
<comment type="catalytic activity">
    <reaction evidence="6">
        <text>L-threonyl-[protein] + ATP = 3-O-(5'-adenylyl)-L-threonyl-[protein] + diphosphate</text>
        <dbReference type="Rhea" id="RHEA:54292"/>
        <dbReference type="Rhea" id="RHEA-COMP:11060"/>
        <dbReference type="Rhea" id="RHEA-COMP:13847"/>
        <dbReference type="ChEBI" id="CHEBI:30013"/>
        <dbReference type="ChEBI" id="CHEBI:30616"/>
        <dbReference type="ChEBI" id="CHEBI:33019"/>
        <dbReference type="ChEBI" id="CHEBI:138113"/>
        <dbReference type="EC" id="2.7.7.108"/>
    </reaction>
</comment>
<dbReference type="Pfam" id="PF02661">
    <property type="entry name" value="Fic"/>
    <property type="match status" value="1"/>
</dbReference>
<evidence type="ECO:0000256" key="5">
    <source>
        <dbReference type="ARBA" id="ARBA00034531"/>
    </source>
</evidence>
<evidence type="ECO:0000256" key="2">
    <source>
        <dbReference type="ARBA" id="ARBA00022695"/>
    </source>
</evidence>
<reference evidence="9" key="1">
    <citation type="submission" date="2021-01" db="EMBL/GenBank/DDBJ databases">
        <title>Whole genome shotgun sequence of Virgisporangium aliadipatigenens NBRC 105644.</title>
        <authorList>
            <person name="Komaki H."/>
            <person name="Tamura T."/>
        </authorList>
    </citation>
    <scope>NUCLEOTIDE SEQUENCE</scope>
    <source>
        <strain evidence="9">NBRC 105644</strain>
    </source>
</reference>
<gene>
    <name evidence="9" type="ORF">Val02_52880</name>
</gene>
<evidence type="ECO:0000256" key="6">
    <source>
        <dbReference type="ARBA" id="ARBA00047939"/>
    </source>
</evidence>
<dbReference type="PANTHER" id="PTHR39560">
    <property type="entry name" value="PROTEIN ADENYLYLTRANSFERASE FIC-RELATED"/>
    <property type="match status" value="1"/>
</dbReference>
<dbReference type="GO" id="GO:0005524">
    <property type="term" value="F:ATP binding"/>
    <property type="evidence" value="ECO:0007669"/>
    <property type="project" value="UniProtKB-KW"/>
</dbReference>
<evidence type="ECO:0000256" key="7">
    <source>
        <dbReference type="ARBA" id="ARBA00048696"/>
    </source>
</evidence>
<keyword evidence="10" id="KW-1185">Reference proteome</keyword>
<sequence length="192" mass="21706">MTDPYCWPGSTCLRNRLGIRDSGSLAAVELRIVAVRDVEIARTTVPGDYNLAHYKAFHRFLFRDVYEWAGESRTVDIAKPGSMFCHWRYVDDEVSSVLAQLMRDGHLIGYSLEGFLERLANYYGELNARHAFREGNGRATRAFLRQLAAAAGFLLDWSELDPDANIEACRVNLATAETAPLIKVLRPVVRRI</sequence>
<evidence type="ECO:0000259" key="8">
    <source>
        <dbReference type="PROSITE" id="PS51459"/>
    </source>
</evidence>
<dbReference type="InterPro" id="IPR003812">
    <property type="entry name" value="Fido"/>
</dbReference>
<dbReference type="PANTHER" id="PTHR39560:SF1">
    <property type="entry name" value="PROTEIN ADENYLYLTRANSFERASE FIC-RELATED"/>
    <property type="match status" value="1"/>
</dbReference>
<evidence type="ECO:0000256" key="3">
    <source>
        <dbReference type="ARBA" id="ARBA00022741"/>
    </source>
</evidence>
<protein>
    <recommendedName>
        <fullName evidence="5">protein adenylyltransferase</fullName>
        <ecNumber evidence="5">2.7.7.108</ecNumber>
    </recommendedName>
</protein>
<dbReference type="Proteomes" id="UP000619260">
    <property type="component" value="Unassembled WGS sequence"/>
</dbReference>
<accession>A0A8J4DTN8</accession>
<dbReference type="PROSITE" id="PS51459">
    <property type="entry name" value="FIDO"/>
    <property type="match status" value="1"/>
</dbReference>